<dbReference type="EMBL" id="GBXM01064759">
    <property type="protein sequence ID" value="JAH43818.1"/>
    <property type="molecule type" value="Transcribed_RNA"/>
</dbReference>
<organism evidence="1">
    <name type="scientific">Anguilla anguilla</name>
    <name type="common">European freshwater eel</name>
    <name type="synonym">Muraena anguilla</name>
    <dbReference type="NCBI Taxonomy" id="7936"/>
    <lineage>
        <taxon>Eukaryota</taxon>
        <taxon>Metazoa</taxon>
        <taxon>Chordata</taxon>
        <taxon>Craniata</taxon>
        <taxon>Vertebrata</taxon>
        <taxon>Euteleostomi</taxon>
        <taxon>Actinopterygii</taxon>
        <taxon>Neopterygii</taxon>
        <taxon>Teleostei</taxon>
        <taxon>Anguilliformes</taxon>
        <taxon>Anguillidae</taxon>
        <taxon>Anguilla</taxon>
    </lineage>
</organism>
<protein>
    <submittedName>
        <fullName evidence="1">Uncharacterized protein</fullName>
    </submittedName>
</protein>
<reference evidence="1" key="1">
    <citation type="submission" date="2014-11" db="EMBL/GenBank/DDBJ databases">
        <authorList>
            <person name="Amaro Gonzalez C."/>
        </authorList>
    </citation>
    <scope>NUCLEOTIDE SEQUENCE</scope>
</reference>
<name>A0A0E9STI2_ANGAN</name>
<accession>A0A0E9STI2</accession>
<dbReference type="AlphaFoldDB" id="A0A0E9STI2"/>
<sequence>MITDALSSGITFKQYSVIIQYADYIPVQENKVCTNKVYQTLPYTQRLVTHRYYNLERLG</sequence>
<reference evidence="1" key="2">
    <citation type="journal article" date="2015" name="Fish Shellfish Immunol.">
        <title>Early steps in the European eel (Anguilla anguilla)-Vibrio vulnificus interaction in the gills: Role of the RtxA13 toxin.</title>
        <authorList>
            <person name="Callol A."/>
            <person name="Pajuelo D."/>
            <person name="Ebbesson L."/>
            <person name="Teles M."/>
            <person name="MacKenzie S."/>
            <person name="Amaro C."/>
        </authorList>
    </citation>
    <scope>NUCLEOTIDE SEQUENCE</scope>
</reference>
<proteinExistence type="predicted"/>
<evidence type="ECO:0000313" key="1">
    <source>
        <dbReference type="EMBL" id="JAH43818.1"/>
    </source>
</evidence>